<keyword evidence="3" id="KW-1185">Reference proteome</keyword>
<keyword evidence="1" id="KW-0732">Signal</keyword>
<protein>
    <submittedName>
        <fullName evidence="2">Uncharacterized protein</fullName>
    </submittedName>
</protein>
<feature type="signal peptide" evidence="1">
    <location>
        <begin position="1"/>
        <end position="18"/>
    </location>
</feature>
<name>A0A9W8R7K6_9HYPO</name>
<dbReference type="EMBL" id="JAOQAV010000017">
    <property type="protein sequence ID" value="KAJ4187516.1"/>
    <property type="molecule type" value="Genomic_DNA"/>
</dbReference>
<evidence type="ECO:0000256" key="1">
    <source>
        <dbReference type="SAM" id="SignalP"/>
    </source>
</evidence>
<dbReference type="Proteomes" id="UP001152087">
    <property type="component" value="Unassembled WGS sequence"/>
</dbReference>
<accession>A0A9W8R7K6</accession>
<evidence type="ECO:0000313" key="2">
    <source>
        <dbReference type="EMBL" id="KAJ4187516.1"/>
    </source>
</evidence>
<proteinExistence type="predicted"/>
<gene>
    <name evidence="2" type="ORF">NW755_007008</name>
</gene>
<reference evidence="2" key="1">
    <citation type="submission" date="2022-09" db="EMBL/GenBank/DDBJ databases">
        <title>Fusarium specimens isolated from Avocado Roots.</title>
        <authorList>
            <person name="Stajich J."/>
            <person name="Roper C."/>
            <person name="Heimlech-Rivalta G."/>
        </authorList>
    </citation>
    <scope>NUCLEOTIDE SEQUENCE</scope>
    <source>
        <strain evidence="2">A02</strain>
    </source>
</reference>
<organism evidence="2 3">
    <name type="scientific">Fusarium falciforme</name>
    <dbReference type="NCBI Taxonomy" id="195108"/>
    <lineage>
        <taxon>Eukaryota</taxon>
        <taxon>Fungi</taxon>
        <taxon>Dikarya</taxon>
        <taxon>Ascomycota</taxon>
        <taxon>Pezizomycotina</taxon>
        <taxon>Sordariomycetes</taxon>
        <taxon>Hypocreomycetidae</taxon>
        <taxon>Hypocreales</taxon>
        <taxon>Nectriaceae</taxon>
        <taxon>Fusarium</taxon>
        <taxon>Fusarium solani species complex</taxon>
    </lineage>
</organism>
<dbReference type="AlphaFoldDB" id="A0A9W8R7K6"/>
<comment type="caution">
    <text evidence="2">The sequence shown here is derived from an EMBL/GenBank/DDBJ whole genome shotgun (WGS) entry which is preliminary data.</text>
</comment>
<evidence type="ECO:0000313" key="3">
    <source>
        <dbReference type="Proteomes" id="UP001152087"/>
    </source>
</evidence>
<sequence>MQLFGIIIAGLAVAPVQAIAVPGLPAVGLLFARQDLPPEYPCMHPGGKKKCQIDQERRLLVLRSYLRLSLHLDHGSAAHCYAHWATSSDIEPANSGPDAQWVSYTERVV</sequence>
<feature type="chain" id="PRO_5040864336" evidence="1">
    <location>
        <begin position="19"/>
        <end position="109"/>
    </location>
</feature>